<name>A0A7U3NKH0_9CAUD</name>
<evidence type="ECO:0000313" key="1">
    <source>
        <dbReference type="EMBL" id="QOV08332.1"/>
    </source>
</evidence>
<keyword evidence="2" id="KW-1185">Reference proteome</keyword>
<proteinExistence type="predicted"/>
<protein>
    <submittedName>
        <fullName evidence="1">Uncharacterized protein</fullName>
    </submittedName>
</protein>
<reference evidence="1 2" key="1">
    <citation type="submission" date="2020-10" db="EMBL/GenBank/DDBJ databases">
        <authorList>
            <person name="Kazantseva O.A."/>
            <person name="Piligrimova E.G."/>
            <person name="Shadrin A.M."/>
        </authorList>
    </citation>
    <scope>NUCLEOTIDE SEQUENCE [LARGE SCALE GENOMIC DNA]</scope>
</reference>
<evidence type="ECO:0000313" key="2">
    <source>
        <dbReference type="Proteomes" id="UP000594029"/>
    </source>
</evidence>
<gene>
    <name evidence="1" type="ORF">Kirov_133</name>
</gene>
<dbReference type="EMBL" id="MW084976">
    <property type="protein sequence ID" value="QOV08332.1"/>
    <property type="molecule type" value="Genomic_DNA"/>
</dbReference>
<dbReference type="Proteomes" id="UP000594029">
    <property type="component" value="Segment"/>
</dbReference>
<accession>A0A7U3NKH0</accession>
<sequence>MKVKIGCDNCQEYEHVTQGSNAHKANLCHGCFHEMKESTIEKALRHRFNAHGIPYDDIDPEMIEMLDVINFEIGLKTKFCCYGHKDSESFSVMFDESVTDEQIMKLAEHTGLDSESTYVTFEKWVRWHPIKANWIMKSGQGWKADSPYKKIHLDKITELLRKYV</sequence>
<organism evidence="1 2">
    <name type="scientific">Bacillus phage Kirov</name>
    <dbReference type="NCBI Taxonomy" id="2783539"/>
    <lineage>
        <taxon>Viruses</taxon>
        <taxon>Duplodnaviria</taxon>
        <taxon>Heunggongvirae</taxon>
        <taxon>Uroviricota</taxon>
        <taxon>Caudoviricetes</taxon>
        <taxon>Andregratiavirinae</taxon>
        <taxon>Kirovvirus</taxon>
        <taxon>Kirovvirus kirov</taxon>
    </lineage>
</organism>